<protein>
    <recommendedName>
        <fullName evidence="3">Type II toxin-antitoxin system HicA family toxin</fullName>
    </recommendedName>
</protein>
<dbReference type="EMBL" id="VOSO01000014">
    <property type="protein sequence ID" value="MCC7659890.1"/>
    <property type="molecule type" value="Genomic_DNA"/>
</dbReference>
<accession>A0ABS8J7A4</accession>
<organism evidence="1 2">
    <name type="scientific">Serratia montpellierensis</name>
    <dbReference type="NCBI Taxonomy" id="2598730"/>
    <lineage>
        <taxon>Bacteria</taxon>
        <taxon>Pseudomonadati</taxon>
        <taxon>Pseudomonadota</taxon>
        <taxon>Gammaproteobacteria</taxon>
        <taxon>Enterobacterales</taxon>
        <taxon>Yersiniaceae</taxon>
        <taxon>Serratia</taxon>
    </lineage>
</organism>
<keyword evidence="2" id="KW-1185">Reference proteome</keyword>
<gene>
    <name evidence="1" type="ORF">FUU20_14210</name>
</gene>
<comment type="caution">
    <text evidence="1">The sequence shown here is derived from an EMBL/GenBank/DDBJ whole genome shotgun (WGS) entry which is preliminary data.</text>
</comment>
<reference evidence="1 2" key="1">
    <citation type="submission" date="2019-08" db="EMBL/GenBank/DDBJ databases">
        <title>Genome sequencing of Psyttalia spp.-associated microbial isolates reveals a potentially novel species in the Serratia genus.</title>
        <authorList>
            <person name="Tannieres-Laurent M."/>
            <person name="Sparks M.E."/>
            <person name="Blackburn M.B."/>
            <person name="Gundersen-Rindal D.E."/>
            <person name="Bon M.-C."/>
        </authorList>
    </citation>
    <scope>NUCLEOTIDE SEQUENCE [LARGE SCALE GENOMIC DNA]</scope>
    <source>
        <strain evidence="2">Pon4B</strain>
    </source>
</reference>
<evidence type="ECO:0000313" key="2">
    <source>
        <dbReference type="Proteomes" id="UP001199135"/>
    </source>
</evidence>
<proteinExistence type="predicted"/>
<dbReference type="Proteomes" id="UP001199135">
    <property type="component" value="Unassembled WGS sequence"/>
</dbReference>
<name>A0ABS8J7A4_9GAMM</name>
<evidence type="ECO:0000313" key="1">
    <source>
        <dbReference type="EMBL" id="MCC7659890.1"/>
    </source>
</evidence>
<evidence type="ECO:0008006" key="3">
    <source>
        <dbReference type="Google" id="ProtNLM"/>
    </source>
</evidence>
<sequence length="90" mass="10182">MPTNHTAKEVEVTGLQDTPPGGYKVVRCMDDAVVARFKNFPVCERALMYRRGDQLSFMPLQPEDIVGTPKLITQILERAGYRNLNSDRLT</sequence>